<dbReference type="HOGENOM" id="CLU_571769_0_0_1"/>
<proteinExistence type="predicted"/>
<dbReference type="GeneID" id="7830271"/>
<sequence length="478" mass="55303">MGNQNMNIQQTSGQLVQLKQMLALENRLMLKDISLGFSTGDEIHPQDDFFLLSDKGYQNFKVSEIVLFENQSNELAAIQFIYKQYQNLEKNQDFTIKGNIIGHQQIKNMSQNKIKFSDDEFIIDIKVYVEYVIDKIKIFLNNGKCFTYGSRQTSKQETYSFTAPQGFHFTCFSGSTSSHFNGLCILKADICSIEKYNTNPKSNFIEIIASNKSALRSLIPYLTVKEMSILMRAYKLFAKILSNEVLFIDEIGRRALFSGNINLIKYYQNLIKQESLASEQKNNLRTYQDNIKNYVQNPHGEDKFRGFEFLSEYGQAEQKDSYIENLNGLTHFKFSYMKNILVWKRKMHDIFTANDIENIENSSLAIVFGIEIADSNYGGSLTAEVQIQDEAHNCIFIQRKKFDTIQRGFKFYNIAGYIKKQNLNQSKPQIIIFSISGQDSRFWAGHFGPRLRSITCRLIPVLTQQEINLFNNSFKNVQ</sequence>
<dbReference type="OMA" id="SILMRAY"/>
<organism evidence="2 3">
    <name type="scientific">Tetrahymena thermophila (strain SB210)</name>
    <dbReference type="NCBI Taxonomy" id="312017"/>
    <lineage>
        <taxon>Eukaryota</taxon>
        <taxon>Sar</taxon>
        <taxon>Alveolata</taxon>
        <taxon>Ciliophora</taxon>
        <taxon>Intramacronucleata</taxon>
        <taxon>Oligohymenophorea</taxon>
        <taxon>Hymenostomatida</taxon>
        <taxon>Tetrahymenina</taxon>
        <taxon>Tetrahymenidae</taxon>
        <taxon>Tetrahymena</taxon>
    </lineage>
</organism>
<protein>
    <submittedName>
        <fullName evidence="2">F-box protein</fullName>
    </submittedName>
</protein>
<evidence type="ECO:0000259" key="1">
    <source>
        <dbReference type="Pfam" id="PF01419"/>
    </source>
</evidence>
<keyword evidence="3" id="KW-1185">Reference proteome</keyword>
<gene>
    <name evidence="2" type="ORF">TTHERM_00829350</name>
</gene>
<dbReference type="Pfam" id="PF01419">
    <property type="entry name" value="Jacalin"/>
    <property type="match status" value="1"/>
</dbReference>
<dbReference type="KEGG" id="tet:TTHERM_00829350"/>
<dbReference type="InterPro" id="IPR036404">
    <property type="entry name" value="Jacalin-like_lectin_dom_sf"/>
</dbReference>
<dbReference type="Gene3D" id="2.60.120.260">
    <property type="entry name" value="Galactose-binding domain-like"/>
    <property type="match status" value="1"/>
</dbReference>
<reference evidence="3" key="1">
    <citation type="journal article" date="2006" name="PLoS Biol.">
        <title>Macronuclear genome sequence of the ciliate Tetrahymena thermophila, a model eukaryote.</title>
        <authorList>
            <person name="Eisen J.A."/>
            <person name="Coyne R.S."/>
            <person name="Wu M."/>
            <person name="Wu D."/>
            <person name="Thiagarajan M."/>
            <person name="Wortman J.R."/>
            <person name="Badger J.H."/>
            <person name="Ren Q."/>
            <person name="Amedeo P."/>
            <person name="Jones K.M."/>
            <person name="Tallon L.J."/>
            <person name="Delcher A.L."/>
            <person name="Salzberg S.L."/>
            <person name="Silva J.C."/>
            <person name="Haas B.J."/>
            <person name="Majoros W.H."/>
            <person name="Farzad M."/>
            <person name="Carlton J.M."/>
            <person name="Smith R.K. Jr."/>
            <person name="Garg J."/>
            <person name="Pearlman R.E."/>
            <person name="Karrer K.M."/>
            <person name="Sun L."/>
            <person name="Manning G."/>
            <person name="Elde N.C."/>
            <person name="Turkewitz A.P."/>
            <person name="Asai D.J."/>
            <person name="Wilkes D.E."/>
            <person name="Wang Y."/>
            <person name="Cai H."/>
            <person name="Collins K."/>
            <person name="Stewart B.A."/>
            <person name="Lee S.R."/>
            <person name="Wilamowska K."/>
            <person name="Weinberg Z."/>
            <person name="Ruzzo W.L."/>
            <person name="Wloga D."/>
            <person name="Gaertig J."/>
            <person name="Frankel J."/>
            <person name="Tsao C.-C."/>
            <person name="Gorovsky M.A."/>
            <person name="Keeling P.J."/>
            <person name="Waller R.F."/>
            <person name="Patron N.J."/>
            <person name="Cherry J.M."/>
            <person name="Stover N.A."/>
            <person name="Krieger C.J."/>
            <person name="del Toro C."/>
            <person name="Ryder H.F."/>
            <person name="Williamson S.C."/>
            <person name="Barbeau R.A."/>
            <person name="Hamilton E.P."/>
            <person name="Orias E."/>
        </authorList>
    </citation>
    <scope>NUCLEOTIDE SEQUENCE [LARGE SCALE GENOMIC DNA]</scope>
    <source>
        <strain evidence="3">SB210</strain>
    </source>
</reference>
<evidence type="ECO:0000313" key="3">
    <source>
        <dbReference type="Proteomes" id="UP000009168"/>
    </source>
</evidence>
<dbReference type="Gene3D" id="2.100.10.30">
    <property type="entry name" value="Jacalin-like lectin domain"/>
    <property type="match status" value="1"/>
</dbReference>
<feature type="domain" description="Jacalin-type lectin" evidence="1">
    <location>
        <begin position="62"/>
        <end position="180"/>
    </location>
</feature>
<accession>Q23A87</accession>
<dbReference type="SUPFAM" id="SSF51101">
    <property type="entry name" value="Mannose-binding lectins"/>
    <property type="match status" value="1"/>
</dbReference>
<dbReference type="InterPro" id="IPR001229">
    <property type="entry name" value="Jacalin-like_lectin_dom"/>
</dbReference>
<dbReference type="InParanoid" id="Q23A87"/>
<evidence type="ECO:0000313" key="2">
    <source>
        <dbReference type="EMBL" id="EAR93393.1"/>
    </source>
</evidence>
<dbReference type="Proteomes" id="UP000009168">
    <property type="component" value="Unassembled WGS sequence"/>
</dbReference>
<dbReference type="RefSeq" id="XP_001013638.1">
    <property type="nucleotide sequence ID" value="XM_001013638.1"/>
</dbReference>
<dbReference type="EMBL" id="GG662725">
    <property type="protein sequence ID" value="EAR93393.1"/>
    <property type="molecule type" value="Genomic_DNA"/>
</dbReference>
<dbReference type="AlphaFoldDB" id="Q23A87"/>
<dbReference type="eggNOG" id="ENOG502R2V8">
    <property type="taxonomic scope" value="Eukaryota"/>
</dbReference>
<name>Q23A87_TETTS</name>